<gene>
    <name evidence="6" type="ORF">EDS130_LOCUS34825</name>
    <name evidence="5" type="ORF">XAT740_LOCUS20250</name>
</gene>
<feature type="domain" description="Condensation" evidence="4">
    <location>
        <begin position="23"/>
        <end position="476"/>
    </location>
</feature>
<protein>
    <submittedName>
        <fullName evidence="6">Uncharacterized protein</fullName>
    </submittedName>
</protein>
<dbReference type="AlphaFoldDB" id="A0A815JKS1"/>
<dbReference type="SUPFAM" id="SSF56801">
    <property type="entry name" value="Acetyl-CoA synthetase-like"/>
    <property type="match status" value="1"/>
</dbReference>
<dbReference type="Pfam" id="PF00501">
    <property type="entry name" value="AMP-binding"/>
    <property type="match status" value="1"/>
</dbReference>
<dbReference type="Gene3D" id="3.30.559.30">
    <property type="entry name" value="Nonribosomal peptide synthetase, condensation domain"/>
    <property type="match status" value="2"/>
</dbReference>
<reference evidence="6" key="1">
    <citation type="submission" date="2021-02" db="EMBL/GenBank/DDBJ databases">
        <authorList>
            <person name="Nowell W R."/>
        </authorList>
    </citation>
    <scope>NUCLEOTIDE SEQUENCE</scope>
</reference>
<dbReference type="InterPro" id="IPR023213">
    <property type="entry name" value="CAT-like_dom_sf"/>
</dbReference>
<feature type="domain" description="AMP-dependent synthetase/ligase" evidence="3">
    <location>
        <begin position="1002"/>
        <end position="1237"/>
    </location>
</feature>
<dbReference type="PANTHER" id="PTHR45527">
    <property type="entry name" value="NONRIBOSOMAL PEPTIDE SYNTHETASE"/>
    <property type="match status" value="1"/>
</dbReference>
<dbReference type="GO" id="GO:0009239">
    <property type="term" value="P:enterobactin biosynthetic process"/>
    <property type="evidence" value="ECO:0007669"/>
    <property type="project" value="TreeGrafter"/>
</dbReference>
<sequence>MDLTSYRRPSSSTLKVSGRSNATASYAQQRIWLHEKLYFDHLSSSPAMYNILLPLRIKCGILPVEHVQFALLSVLEKHKVLRTAVRFNKETNQLEQEIQPLSRNIYSFERTQNISSSEQLDDILTTEIVTNYFDVEQGKVVRCHLIQINNDCDLENLHMGDLLLFTIHHIAFDNSSLRLFTLAFAEACGQFKYVQSLQKAPQYIDFTLYEQSFLKSTEAERARKFWASLLKGYDWTKTSIQPIDTAQTTKSIRSGRGYSIAFNLENDLVQAQMAFAASHNISMFQLYLACYYVFLFKLGAIQDLCVAATYNNRPLSEMKSMIGMFANTIPYRINMDPHDSFEKLVIQVQHLCLAILSDAHLPYQQILGVQANERYPMPETFFHYESLLTSTTYNTTAEIPTNNKNGTVFDIYYDRDRSHGNGIALFDMTLAVSHGHHAQVTECFLECSADLFSDETIVKQMTERFQSLLRQLFIDQKYDLSKTPINQLSLLLPSERNELQSTVFKRLPNINEGPASFAQARIWSEENNLAINNMPFVFHIERGSLTVERLKRAFQLVIMKHESLRTALIFDNDHQQLMQHIRHLKDDQDLFSFTESTDIHRQDLMRILHDERGNSCHFDLEKGLVSRLHILYQNSKKDQIERGDSIIFNFHHALFDFPSMHIFYDDLNDAYTNGYLHYDDEKQLRYLDYSMIEREMSMTMAKNYWIETLRDYDLNRSLPLPFDRYRISNEQQRTGRGTSISFDFNEDLSQEFLSYSLDNDVTLEEVSLTCYFLFLFKLTNGEEDLCIGMNVRGRYKNELKSLIGMFVNAIPLRLRDFNSSKSFSHLIQQVKQMTRSAMEMSHFPLQRILSQHFNNEIRSESFLDTSFEYEILENRSSLCIDEVKLSLVPYSLHVGKDEIVSKFDFSLRILHNPINQQFSCEIDASLDLFDRLTIDLIGQRFHHLLQQLFLFSTFDLIEQPIVEVSLLLSDDLQQIQSINQTSSMSFHQLDQVHEEFVHQTFLHPQKISICLEEQSLTYAELFYKVDQLVHRMGERKHVNEIVCQCVERSIEMIIGELAIISSGRCYCALSPEDPPARLSTLVTQTKSSLILVHSSTQNHFLNHSNVINIQHCLLDDINVTDVTDHHRSVSFDDLVYVVFTSGSTGIPKAVQISHKNFSSCMTSFKQLNIITSRDVVVQMAQCSFDVHVKECLGTMMLGATLVLLRPHGYMDFKYLSKTLHEHNVTFFSVVPTMMTAFRIVQKERDRWPITEGWGRWRARVAE</sequence>
<evidence type="ECO:0000256" key="1">
    <source>
        <dbReference type="ARBA" id="ARBA00022450"/>
    </source>
</evidence>
<evidence type="ECO:0000313" key="5">
    <source>
        <dbReference type="EMBL" id="CAF1137805.1"/>
    </source>
</evidence>
<dbReference type="EMBL" id="CAJNOR010001408">
    <property type="protein sequence ID" value="CAF1137805.1"/>
    <property type="molecule type" value="Genomic_DNA"/>
</dbReference>
<evidence type="ECO:0000313" key="6">
    <source>
        <dbReference type="EMBL" id="CAF1379202.1"/>
    </source>
</evidence>
<evidence type="ECO:0000259" key="3">
    <source>
        <dbReference type="Pfam" id="PF00501"/>
    </source>
</evidence>
<evidence type="ECO:0000259" key="4">
    <source>
        <dbReference type="Pfam" id="PF00668"/>
    </source>
</evidence>
<dbReference type="GO" id="GO:0009366">
    <property type="term" value="C:enterobactin synthetase complex"/>
    <property type="evidence" value="ECO:0007669"/>
    <property type="project" value="TreeGrafter"/>
</dbReference>
<organism evidence="6 8">
    <name type="scientific">Adineta ricciae</name>
    <name type="common">Rotifer</name>
    <dbReference type="NCBI Taxonomy" id="249248"/>
    <lineage>
        <taxon>Eukaryota</taxon>
        <taxon>Metazoa</taxon>
        <taxon>Spiralia</taxon>
        <taxon>Gnathifera</taxon>
        <taxon>Rotifera</taxon>
        <taxon>Eurotatoria</taxon>
        <taxon>Bdelloidea</taxon>
        <taxon>Adinetida</taxon>
        <taxon>Adinetidae</taxon>
        <taxon>Adineta</taxon>
    </lineage>
</organism>
<dbReference type="SUPFAM" id="SSF52777">
    <property type="entry name" value="CoA-dependent acyltransferases"/>
    <property type="match status" value="4"/>
</dbReference>
<feature type="domain" description="Condensation" evidence="4">
    <location>
        <begin position="512"/>
        <end position="949"/>
    </location>
</feature>
<dbReference type="GO" id="GO:0031177">
    <property type="term" value="F:phosphopantetheine binding"/>
    <property type="evidence" value="ECO:0007669"/>
    <property type="project" value="TreeGrafter"/>
</dbReference>
<evidence type="ECO:0000313" key="8">
    <source>
        <dbReference type="Proteomes" id="UP000663852"/>
    </source>
</evidence>
<dbReference type="InterPro" id="IPR020845">
    <property type="entry name" value="AMP-binding_CS"/>
</dbReference>
<keyword evidence="1" id="KW-0596">Phosphopantetheine</keyword>
<proteinExistence type="predicted"/>
<dbReference type="InterPro" id="IPR001242">
    <property type="entry name" value="Condensation_dom"/>
</dbReference>
<keyword evidence="2" id="KW-0597">Phosphoprotein</keyword>
<dbReference type="Pfam" id="PF00668">
    <property type="entry name" value="Condensation"/>
    <property type="match status" value="2"/>
</dbReference>
<dbReference type="GO" id="GO:0047527">
    <property type="term" value="F:2,3-dihydroxybenzoate-serine ligase activity"/>
    <property type="evidence" value="ECO:0007669"/>
    <property type="project" value="TreeGrafter"/>
</dbReference>
<dbReference type="Gene3D" id="3.30.559.10">
    <property type="entry name" value="Chloramphenicol acetyltransferase-like domain"/>
    <property type="match status" value="2"/>
</dbReference>
<dbReference type="Gene3D" id="3.40.50.980">
    <property type="match status" value="2"/>
</dbReference>
<accession>A0A815JKS1</accession>
<dbReference type="Proteomes" id="UP000663828">
    <property type="component" value="Unassembled WGS sequence"/>
</dbReference>
<evidence type="ECO:0000256" key="2">
    <source>
        <dbReference type="ARBA" id="ARBA00022553"/>
    </source>
</evidence>
<name>A0A815JKS1_ADIRI</name>
<dbReference type="OrthoDB" id="10253869at2759"/>
<dbReference type="EMBL" id="CAJNOJ010000297">
    <property type="protein sequence ID" value="CAF1379202.1"/>
    <property type="molecule type" value="Genomic_DNA"/>
</dbReference>
<dbReference type="GO" id="GO:0005829">
    <property type="term" value="C:cytosol"/>
    <property type="evidence" value="ECO:0007669"/>
    <property type="project" value="TreeGrafter"/>
</dbReference>
<comment type="caution">
    <text evidence="6">The sequence shown here is derived from an EMBL/GenBank/DDBJ whole genome shotgun (WGS) entry which is preliminary data.</text>
</comment>
<dbReference type="InterPro" id="IPR000873">
    <property type="entry name" value="AMP-dep_synth/lig_dom"/>
</dbReference>
<dbReference type="GO" id="GO:0043041">
    <property type="term" value="P:amino acid activation for nonribosomal peptide biosynthetic process"/>
    <property type="evidence" value="ECO:0007669"/>
    <property type="project" value="TreeGrafter"/>
</dbReference>
<keyword evidence="7" id="KW-1185">Reference proteome</keyword>
<dbReference type="PANTHER" id="PTHR45527:SF1">
    <property type="entry name" value="FATTY ACID SYNTHASE"/>
    <property type="match status" value="1"/>
</dbReference>
<evidence type="ECO:0000313" key="7">
    <source>
        <dbReference type="Proteomes" id="UP000663828"/>
    </source>
</evidence>
<dbReference type="PROSITE" id="PS00455">
    <property type="entry name" value="AMP_BINDING"/>
    <property type="match status" value="1"/>
</dbReference>
<dbReference type="Proteomes" id="UP000663852">
    <property type="component" value="Unassembled WGS sequence"/>
</dbReference>